<dbReference type="SMART" id="SM00341">
    <property type="entry name" value="HRDC"/>
    <property type="match status" value="1"/>
</dbReference>
<dbReference type="InterPro" id="IPR044876">
    <property type="entry name" value="HRDC_dom_sf"/>
</dbReference>
<evidence type="ECO:0000313" key="6">
    <source>
        <dbReference type="Proteomes" id="UP001056012"/>
    </source>
</evidence>
<feature type="compositionally biased region" description="Low complexity" evidence="3">
    <location>
        <begin position="908"/>
        <end position="922"/>
    </location>
</feature>
<dbReference type="PANTHER" id="PTHR13620">
    <property type="entry name" value="3-5 EXONUCLEASE"/>
    <property type="match status" value="1"/>
</dbReference>
<keyword evidence="5" id="KW-0269">Exonuclease</keyword>
<feature type="region of interest" description="Disordered" evidence="3">
    <location>
        <begin position="724"/>
        <end position="775"/>
    </location>
</feature>
<dbReference type="Gene3D" id="3.30.420.10">
    <property type="entry name" value="Ribonuclease H-like superfamily/Ribonuclease H"/>
    <property type="match status" value="2"/>
</dbReference>
<dbReference type="Proteomes" id="UP001056012">
    <property type="component" value="Chromosome 1"/>
</dbReference>
<dbReference type="Pfam" id="PF00570">
    <property type="entry name" value="HRDC"/>
    <property type="match status" value="1"/>
</dbReference>
<dbReference type="GO" id="GO:0015074">
    <property type="term" value="P:DNA integration"/>
    <property type="evidence" value="ECO:0007669"/>
    <property type="project" value="InterPro"/>
</dbReference>
<gene>
    <name evidence="5" type="ORF">yc1106_00320</name>
</gene>
<dbReference type="GO" id="GO:0004386">
    <property type="term" value="F:helicase activity"/>
    <property type="evidence" value="ECO:0007669"/>
    <property type="project" value="UniProtKB-KW"/>
</dbReference>
<dbReference type="SUPFAM" id="SSF53098">
    <property type="entry name" value="Ribonuclease H-like"/>
    <property type="match status" value="1"/>
</dbReference>
<proteinExistence type="predicted"/>
<sequence>MVYHDNSTRAAVVVLKAIGKPNHEITGLTGVEKRTINSIYARAIERGFDPGLRPLQLKDKHLEDAHRSGRPSKRSTVSQQVVDTVRTDRYGREKSCADIAGLLSQQGFNVSASTVRRVLREEGFRKTKPTRKPGLTKQMREERYRWCLEHADWTLKDWKNVIWSDETSVVLNHRRGGYRIWRKADEAFVRSCIRERWKGYSEFMFWGCFSYDKKGPCHCWTPETNKEKEAATTWIDELNEKLEPIKKAEWELENGIRRLDLRNKPGRQPQWRWNKRTGKLSRRDGSGIDCLPMLSTAIKRSRLNTSILLSRHQLRSMAAPASTKTATASNTKGLTPHWPLSFTLQLPKPQPDSLESHGFSSNQALLPRWWSHRLYHGPEGKEIEIMYSKTKADSEVIAQRFLDEPIIGFDMEWPWGFRMKDTLQNKIGLIQIASEDKIGLFHIGLHSGKTTADIIAPTLKKIIEDPNIGKAGVNILRADFSRLSRFFGLQPRGAVELSNLYRLVKFGSRAPEYVSVKLVSLAQQVEEQLGLPLYKGDVRTSNWSKPLSKAQIDYAAGDAYAGFMLYKCMNAKRLAMTPTPPTPIYAEKYPSGKASRDDPIILDVGDGTTITTAEFFHVYPKKTGKTLTAKAAASGTNPNPLDETSQALHNELLVRRAFLAEKASIPPTRVISDILLQAIARACPHDTPSLLGIKGMGKVQQQRYGDEWLQVIVQFLKAKGIEQPVSTNKASASKEAEPQAPRTPRRRRANRKDSSDSLSSLAFDEPVPKPPQLHTGLSFTLAESKLDTDGKLESDSDDSLPSLDFGTPPSERLSSSKKRKRIESPRKQHHFDPDSREPREIPPRNQPSNAREFIHRRTPGTKSKGHLFNEPSLSHALSLAEPPTTPSRSVPTPQKGPPHAPVPRPLPQAQSSNSASELSPPSRIAKSKLLAFSKLVTRKLPEPRPPTAPPIVTPHTLDLIVRARPQTQEDLERIPGVDSLILACEKTGMDLLRNVIKFIGDGD</sequence>
<dbReference type="EMBL" id="CP089274">
    <property type="protein sequence ID" value="USP73046.1"/>
    <property type="molecule type" value="Genomic_DNA"/>
</dbReference>
<dbReference type="OrthoDB" id="1920326at2759"/>
<reference evidence="5" key="1">
    <citation type="submission" date="2021-12" db="EMBL/GenBank/DDBJ databases">
        <title>Curvularia clavata genome.</title>
        <authorList>
            <person name="Cao Y."/>
        </authorList>
    </citation>
    <scope>NUCLEOTIDE SEQUENCE</scope>
    <source>
        <strain evidence="5">Yc1106</strain>
    </source>
</reference>
<keyword evidence="1" id="KW-0540">Nuclease</keyword>
<evidence type="ECO:0000256" key="3">
    <source>
        <dbReference type="SAM" id="MobiDB-lite"/>
    </source>
</evidence>
<dbReference type="AlphaFoldDB" id="A0A9Q8YZG5"/>
<dbReference type="PROSITE" id="PS50967">
    <property type="entry name" value="HRDC"/>
    <property type="match status" value="1"/>
</dbReference>
<dbReference type="Gene3D" id="1.10.150.80">
    <property type="entry name" value="HRDC domain"/>
    <property type="match status" value="1"/>
</dbReference>
<dbReference type="VEuPathDB" id="FungiDB:yc1106_00320"/>
<dbReference type="GO" id="GO:0008408">
    <property type="term" value="F:3'-5' exonuclease activity"/>
    <property type="evidence" value="ECO:0007669"/>
    <property type="project" value="InterPro"/>
</dbReference>
<dbReference type="GO" id="GO:0005737">
    <property type="term" value="C:cytoplasm"/>
    <property type="evidence" value="ECO:0007669"/>
    <property type="project" value="TreeGrafter"/>
</dbReference>
<feature type="region of interest" description="Disordered" evidence="3">
    <location>
        <begin position="876"/>
        <end position="922"/>
    </location>
</feature>
<dbReference type="GO" id="GO:0006313">
    <property type="term" value="P:DNA transposition"/>
    <property type="evidence" value="ECO:0007669"/>
    <property type="project" value="InterPro"/>
</dbReference>
<feature type="region of interest" description="Disordered" evidence="3">
    <location>
        <begin position="788"/>
        <end position="853"/>
    </location>
</feature>
<dbReference type="InterPro" id="IPR002562">
    <property type="entry name" value="3'-5'_exonuclease_dom"/>
</dbReference>
<keyword evidence="5" id="KW-0547">Nucleotide-binding</keyword>
<dbReference type="GO" id="GO:0000166">
    <property type="term" value="F:nucleotide binding"/>
    <property type="evidence" value="ECO:0007669"/>
    <property type="project" value="InterPro"/>
</dbReference>
<dbReference type="InterPro" id="IPR010997">
    <property type="entry name" value="HRDC-like_sf"/>
</dbReference>
<keyword evidence="5" id="KW-0067">ATP-binding</keyword>
<evidence type="ECO:0000259" key="4">
    <source>
        <dbReference type="PROSITE" id="PS50967"/>
    </source>
</evidence>
<dbReference type="CDD" id="cd06141">
    <property type="entry name" value="WRN_exo"/>
    <property type="match status" value="1"/>
</dbReference>
<dbReference type="PANTHER" id="PTHR13620:SF104">
    <property type="entry name" value="EXONUCLEASE 3'-5' DOMAIN-CONTAINING PROTEIN 2"/>
    <property type="match status" value="1"/>
</dbReference>
<feature type="compositionally biased region" description="Pro residues" evidence="3">
    <location>
        <begin position="894"/>
        <end position="906"/>
    </location>
</feature>
<dbReference type="GO" id="GO:0003677">
    <property type="term" value="F:DNA binding"/>
    <property type="evidence" value="ECO:0007669"/>
    <property type="project" value="InterPro"/>
</dbReference>
<dbReference type="InterPro" id="IPR002121">
    <property type="entry name" value="HRDC_dom"/>
</dbReference>
<evidence type="ECO:0000256" key="1">
    <source>
        <dbReference type="ARBA" id="ARBA00022722"/>
    </source>
</evidence>
<keyword evidence="6" id="KW-1185">Reference proteome</keyword>
<dbReference type="Pfam" id="PF01612">
    <property type="entry name" value="DNA_pol_A_exo1"/>
    <property type="match status" value="1"/>
</dbReference>
<feature type="domain" description="HRDC" evidence="4">
    <location>
        <begin position="642"/>
        <end position="722"/>
    </location>
</feature>
<evidence type="ECO:0000256" key="2">
    <source>
        <dbReference type="ARBA" id="ARBA00022801"/>
    </source>
</evidence>
<keyword evidence="5" id="KW-0347">Helicase</keyword>
<protein>
    <submittedName>
        <fullName evidence="5">3-5 exonuclease helicase</fullName>
    </submittedName>
</protein>
<keyword evidence="2" id="KW-0378">Hydrolase</keyword>
<feature type="compositionally biased region" description="Low complexity" evidence="3">
    <location>
        <begin position="799"/>
        <end position="813"/>
    </location>
</feature>
<dbReference type="InterPro" id="IPR012337">
    <property type="entry name" value="RNaseH-like_sf"/>
</dbReference>
<organism evidence="5 6">
    <name type="scientific">Curvularia clavata</name>
    <dbReference type="NCBI Taxonomy" id="95742"/>
    <lineage>
        <taxon>Eukaryota</taxon>
        <taxon>Fungi</taxon>
        <taxon>Dikarya</taxon>
        <taxon>Ascomycota</taxon>
        <taxon>Pezizomycotina</taxon>
        <taxon>Dothideomycetes</taxon>
        <taxon>Pleosporomycetidae</taxon>
        <taxon>Pleosporales</taxon>
        <taxon>Pleosporineae</taxon>
        <taxon>Pleosporaceae</taxon>
        <taxon>Curvularia</taxon>
    </lineage>
</organism>
<name>A0A9Q8YZG5_CURCL</name>
<dbReference type="GO" id="GO:0005634">
    <property type="term" value="C:nucleus"/>
    <property type="evidence" value="ECO:0007669"/>
    <property type="project" value="TreeGrafter"/>
</dbReference>
<evidence type="ECO:0000313" key="5">
    <source>
        <dbReference type="EMBL" id="USP73046.1"/>
    </source>
</evidence>
<dbReference type="InterPro" id="IPR051132">
    <property type="entry name" value="3-5_Exonuclease_domain"/>
</dbReference>
<dbReference type="InterPro" id="IPR002492">
    <property type="entry name" value="Transposase_Tc1-like"/>
</dbReference>
<dbReference type="InterPro" id="IPR036397">
    <property type="entry name" value="RNaseH_sf"/>
</dbReference>
<accession>A0A9Q8YZG5</accession>
<dbReference type="Pfam" id="PF01498">
    <property type="entry name" value="HTH_Tnp_Tc3_2"/>
    <property type="match status" value="1"/>
</dbReference>
<feature type="compositionally biased region" description="Basic and acidic residues" evidence="3">
    <location>
        <begin position="822"/>
        <end position="842"/>
    </location>
</feature>
<dbReference type="SUPFAM" id="SSF47819">
    <property type="entry name" value="HRDC-like"/>
    <property type="match status" value="1"/>
</dbReference>